<feature type="region of interest" description="Disordered" evidence="2">
    <location>
        <begin position="1"/>
        <end position="35"/>
    </location>
</feature>
<dbReference type="AlphaFoldDB" id="A0A0B0P3F9"/>
<feature type="region of interest" description="Disordered" evidence="2">
    <location>
        <begin position="628"/>
        <end position="695"/>
    </location>
</feature>
<keyword evidence="1" id="KW-0653">Protein transport</keyword>
<dbReference type="InterPro" id="IPR016024">
    <property type="entry name" value="ARM-type_fold"/>
</dbReference>
<evidence type="ECO:0000313" key="6">
    <source>
        <dbReference type="Proteomes" id="UP000032142"/>
    </source>
</evidence>
<reference evidence="6" key="1">
    <citation type="submission" date="2014-09" db="EMBL/GenBank/DDBJ databases">
        <authorList>
            <person name="Mudge J."/>
            <person name="Ramaraj T."/>
            <person name="Lindquist I.E."/>
            <person name="Bharti A.K."/>
            <person name="Sundararajan A."/>
            <person name="Cameron C.T."/>
            <person name="Woodward J.E."/>
            <person name="May G.D."/>
            <person name="Brubaker C."/>
            <person name="Broadhvest J."/>
            <person name="Wilkins T.A."/>
        </authorList>
    </citation>
    <scope>NUCLEOTIDE SEQUENCE</scope>
    <source>
        <strain evidence="6">cv. AKA8401</strain>
    </source>
</reference>
<proteinExistence type="inferred from homology"/>
<dbReference type="EMBL" id="KN409283">
    <property type="protein sequence ID" value="KHG17881.1"/>
    <property type="molecule type" value="Genomic_DNA"/>
</dbReference>
<feature type="region of interest" description="Disordered" evidence="2">
    <location>
        <begin position="488"/>
        <end position="525"/>
    </location>
</feature>
<dbReference type="PANTHER" id="PTHR12730:SF0">
    <property type="entry name" value="PROTEIN SDA1 HOMOLOG"/>
    <property type="match status" value="1"/>
</dbReference>
<dbReference type="PANTHER" id="PTHR12730">
    <property type="entry name" value="HSDA/SDA1-RELATED"/>
    <property type="match status" value="1"/>
</dbReference>
<feature type="domain" description="SDA1 N-terminal" evidence="3">
    <location>
        <begin position="86"/>
        <end position="461"/>
    </location>
</feature>
<keyword evidence="1" id="KW-0539">Nucleus</keyword>
<feature type="domain" description="SDA1 C-terminal" evidence="4">
    <location>
        <begin position="647"/>
        <end position="692"/>
    </location>
</feature>
<sequence>MVSMVSGSVEPLSASGRSSEKLSLPSLQSKMKTDPEGYETELHLIRNQFYSALELFQQQAALNFSSISGVGADPTVAKDLSDRAMFLAHVTPFYAKQLAEFPSDLAAFLKSSARTLPSGLRFHATQAVILLVNRKIIDIKDTLSLFMELQTLDDRNLRKLAFSHVVHSIRRMNKNHKNEAKNRSLQNILFGLLQQDDEAKAKRSLITLCELHRRKVWFDERTANAICMACFHSSSRIMIAVLSFLLDYEKIENDDEDSDDLSSEDEMTQNPHVVISKETVYKAHHKGTAASKKKKKAKLQRAIRSMKRQQRLSSESSNCSYYSPLYHLKDAQGFVEKLFSRLQTCNERFEVKMMMLKVIARTVGLHRLILLNFYPFLQRYVQPHQKDITNLLAAAVQACHDMVPPDAVEPLFKQIVNQFVHDRSRPEAIAVGLNVIREICLRMPLLMTEDLLQDLVLYKKSHEKAVSAAARSLITLFREVCPSLLVKKDRGRPMDPKAKPNGSSKAGDSAGDGGNEDQKTKASKRKLSDFEGQLIAADTSLRALKRLAEAKTSHASSDSVDGILSDEHFQRIKKLKAKKEAKTALAQQGFKIPSSDQLSFKRVDPSKLEAHVRLRLSKEERLALVKAGREDRGQYQARTAIKQKKTGGLSNRQKEHKKYMPLAAKKAKAQRSRQEKNKKKSRSGKQFRGKKAWKQ</sequence>
<dbReference type="InterPro" id="IPR012977">
    <property type="entry name" value="SDA1_N"/>
</dbReference>
<protein>
    <recommendedName>
        <fullName evidence="1">Protein SDA1</fullName>
    </recommendedName>
</protein>
<evidence type="ECO:0000259" key="4">
    <source>
        <dbReference type="Pfam" id="PF21638"/>
    </source>
</evidence>
<dbReference type="Pfam" id="PF08158">
    <property type="entry name" value="SDA1_HEAT"/>
    <property type="match status" value="1"/>
</dbReference>
<gene>
    <name evidence="5" type="ORF">F383_04300</name>
</gene>
<dbReference type="GO" id="GO:0042273">
    <property type="term" value="P:ribosomal large subunit biogenesis"/>
    <property type="evidence" value="ECO:0007669"/>
    <property type="project" value="UniProtKB-UniRule"/>
</dbReference>
<keyword evidence="1" id="KW-0690">Ribosome biogenesis</keyword>
<comment type="subcellular location">
    <subcellularLocation>
        <location evidence="1">Nucleus</location>
        <location evidence="1">Nucleolus</location>
    </subcellularLocation>
</comment>
<organism evidence="5 6">
    <name type="scientific">Gossypium arboreum</name>
    <name type="common">Tree cotton</name>
    <name type="synonym">Gossypium nanking</name>
    <dbReference type="NCBI Taxonomy" id="29729"/>
    <lineage>
        <taxon>Eukaryota</taxon>
        <taxon>Viridiplantae</taxon>
        <taxon>Streptophyta</taxon>
        <taxon>Embryophyta</taxon>
        <taxon>Tracheophyta</taxon>
        <taxon>Spermatophyta</taxon>
        <taxon>Magnoliopsida</taxon>
        <taxon>eudicotyledons</taxon>
        <taxon>Gunneridae</taxon>
        <taxon>Pentapetalae</taxon>
        <taxon>rosids</taxon>
        <taxon>malvids</taxon>
        <taxon>Malvales</taxon>
        <taxon>Malvaceae</taxon>
        <taxon>Malvoideae</taxon>
        <taxon>Gossypium</taxon>
    </lineage>
</organism>
<comment type="similarity">
    <text evidence="1">Belongs to the SDA1 family.</text>
</comment>
<dbReference type="InterPro" id="IPR027312">
    <property type="entry name" value="Sda1"/>
</dbReference>
<dbReference type="GO" id="GO:0000055">
    <property type="term" value="P:ribosomal large subunit export from nucleus"/>
    <property type="evidence" value="ECO:0007669"/>
    <property type="project" value="UniProtKB-UniRule"/>
</dbReference>
<feature type="compositionally biased region" description="Basic and acidic residues" evidence="2">
    <location>
        <begin position="488"/>
        <end position="498"/>
    </location>
</feature>
<dbReference type="GO" id="GO:0005730">
    <property type="term" value="C:nucleolus"/>
    <property type="evidence" value="ECO:0007669"/>
    <property type="project" value="UniProtKB-SubCell"/>
</dbReference>
<dbReference type="GO" id="GO:0015031">
    <property type="term" value="P:protein transport"/>
    <property type="evidence" value="ECO:0007669"/>
    <property type="project" value="UniProtKB-KW"/>
</dbReference>
<keyword evidence="6" id="KW-1185">Reference proteome</keyword>
<evidence type="ECO:0000259" key="3">
    <source>
        <dbReference type="Pfam" id="PF08158"/>
    </source>
</evidence>
<evidence type="ECO:0000256" key="2">
    <source>
        <dbReference type="SAM" id="MobiDB-lite"/>
    </source>
</evidence>
<evidence type="ECO:0000313" key="5">
    <source>
        <dbReference type="EMBL" id="KHG17881.1"/>
    </source>
</evidence>
<accession>A0A0B0P3F9</accession>
<feature type="compositionally biased region" description="Basic residues" evidence="2">
    <location>
        <begin position="654"/>
        <end position="695"/>
    </location>
</feature>
<dbReference type="SUPFAM" id="SSF48371">
    <property type="entry name" value="ARM repeat"/>
    <property type="match status" value="1"/>
</dbReference>
<dbReference type="Pfam" id="PF21638">
    <property type="entry name" value="SDA1_C"/>
    <property type="match status" value="1"/>
</dbReference>
<dbReference type="Proteomes" id="UP000032142">
    <property type="component" value="Unassembled WGS sequence"/>
</dbReference>
<keyword evidence="1" id="KW-0813">Transport</keyword>
<dbReference type="InterPro" id="IPR048292">
    <property type="entry name" value="SDA1_C"/>
</dbReference>
<evidence type="ECO:0000256" key="1">
    <source>
        <dbReference type="RuleBase" id="RU365057"/>
    </source>
</evidence>
<comment type="function">
    <text evidence="1">Required for 60S pre-ribosomal subunits export to the cytoplasm.</text>
</comment>
<name>A0A0B0P3F9_GOSAR</name>